<keyword evidence="8" id="KW-1185">Reference proteome</keyword>
<name>A0ABM7WLL7_9ACTN</name>
<keyword evidence="4 5" id="KW-0472">Membrane</keyword>
<evidence type="ECO:0000256" key="3">
    <source>
        <dbReference type="ARBA" id="ARBA00022989"/>
    </source>
</evidence>
<organism evidence="7 8">
    <name type="scientific">Raoultibacter timonensis</name>
    <dbReference type="NCBI Taxonomy" id="1907662"/>
    <lineage>
        <taxon>Bacteria</taxon>
        <taxon>Bacillati</taxon>
        <taxon>Actinomycetota</taxon>
        <taxon>Coriobacteriia</taxon>
        <taxon>Eggerthellales</taxon>
        <taxon>Eggerthellaceae</taxon>
        <taxon>Raoultibacter</taxon>
    </lineage>
</organism>
<keyword evidence="2 5" id="KW-0812">Transmembrane</keyword>
<accession>A0ABM7WLL7</accession>
<evidence type="ECO:0000259" key="6">
    <source>
        <dbReference type="Pfam" id="PF01061"/>
    </source>
</evidence>
<dbReference type="PANTHER" id="PTHR43229:SF2">
    <property type="entry name" value="NODULATION PROTEIN J"/>
    <property type="match status" value="1"/>
</dbReference>
<dbReference type="Pfam" id="PF01061">
    <property type="entry name" value="ABC2_membrane"/>
    <property type="match status" value="1"/>
</dbReference>
<feature type="domain" description="ABC-2 type transporter transmembrane" evidence="6">
    <location>
        <begin position="8"/>
        <end position="205"/>
    </location>
</feature>
<comment type="subcellular location">
    <subcellularLocation>
        <location evidence="1">Membrane</location>
        <topology evidence="1">Multi-pass membrane protein</topology>
    </subcellularLocation>
</comment>
<dbReference type="Proteomes" id="UP001320544">
    <property type="component" value="Chromosome"/>
</dbReference>
<reference evidence="7 8" key="1">
    <citation type="submission" date="2022-01" db="EMBL/GenBank/DDBJ databases">
        <title>Novel bile acid biosynthetic pathways are enriched in the microbiome of centenarians.</title>
        <authorList>
            <person name="Sato Y."/>
            <person name="Atarashi K."/>
            <person name="Plichta R.D."/>
            <person name="Arai Y."/>
            <person name="Sasajima S."/>
            <person name="Kearney M.S."/>
            <person name="Suda W."/>
            <person name="Takeshita K."/>
            <person name="Sasaki T."/>
            <person name="Okamoto S."/>
            <person name="Skelly N.A."/>
            <person name="Okamura Y."/>
            <person name="Vlamakis H."/>
            <person name="Li Y."/>
            <person name="Tanoue T."/>
            <person name="Takei H."/>
            <person name="Nittono H."/>
            <person name="Narushima S."/>
            <person name="Irie J."/>
            <person name="Itoh H."/>
            <person name="Moriya K."/>
            <person name="Sugiura Y."/>
            <person name="Suematsu M."/>
            <person name="Moritoki N."/>
            <person name="Shibata S."/>
            <person name="Littman R.D."/>
            <person name="Fischbach A.M."/>
            <person name="Uwamino Y."/>
            <person name="Inoue T."/>
            <person name="Honda A."/>
            <person name="Hattori M."/>
            <person name="Murai T."/>
            <person name="Xavier J.R."/>
            <person name="Hirose N."/>
            <person name="Honda K."/>
        </authorList>
    </citation>
    <scope>NUCLEOTIDE SEQUENCE [LARGE SCALE GENOMIC DNA]</scope>
    <source>
        <strain evidence="7 8">CE91-St30</strain>
    </source>
</reference>
<feature type="transmembrane region" description="Helical" evidence="5">
    <location>
        <begin position="21"/>
        <end position="40"/>
    </location>
</feature>
<dbReference type="PANTHER" id="PTHR43229">
    <property type="entry name" value="NODULATION PROTEIN J"/>
    <property type="match status" value="1"/>
</dbReference>
<keyword evidence="3 5" id="KW-1133">Transmembrane helix</keyword>
<proteinExistence type="predicted"/>
<evidence type="ECO:0000256" key="5">
    <source>
        <dbReference type="SAM" id="Phobius"/>
    </source>
</evidence>
<evidence type="ECO:0000313" key="8">
    <source>
        <dbReference type="Proteomes" id="UP001320544"/>
    </source>
</evidence>
<evidence type="ECO:0000256" key="2">
    <source>
        <dbReference type="ARBA" id="ARBA00022692"/>
    </source>
</evidence>
<evidence type="ECO:0000313" key="7">
    <source>
        <dbReference type="EMBL" id="BDE97260.1"/>
    </source>
</evidence>
<sequence length="238" mass="25523">MKAFAYGVWLQWKIDFRKKDVLMMYYIMPLAFLLFMGGIFSSIDPGMKETLAYAMTVFAVCAGAFVGVPTSIVGFFGTDMRKAYRIGGVPPWTAAANGFVSACAHLLVVSCVIAALSPIIFGAEPVAEALPFLGVALCFMAAAVSIGVFLGLLFKSQAKLSVVAMMLFLVSIMLSGIMLPDQFLPEAMRTIGGLLPSRWAFNAFSGENVVQNVLLMVGLFGVFALASALRIKAIGRTE</sequence>
<dbReference type="EMBL" id="AP025564">
    <property type="protein sequence ID" value="BDE97260.1"/>
    <property type="molecule type" value="Genomic_DNA"/>
</dbReference>
<dbReference type="RefSeq" id="WP_244386463.1">
    <property type="nucleotide sequence ID" value="NZ_AP025564.1"/>
</dbReference>
<protein>
    <recommendedName>
        <fullName evidence="6">ABC-2 type transporter transmembrane domain-containing protein</fullName>
    </recommendedName>
</protein>
<feature type="transmembrane region" description="Helical" evidence="5">
    <location>
        <begin position="129"/>
        <end position="153"/>
    </location>
</feature>
<dbReference type="InterPro" id="IPR051784">
    <property type="entry name" value="Nod_factor_ABC_transporter"/>
</dbReference>
<evidence type="ECO:0000256" key="1">
    <source>
        <dbReference type="ARBA" id="ARBA00004141"/>
    </source>
</evidence>
<dbReference type="InterPro" id="IPR013525">
    <property type="entry name" value="ABC2_TM"/>
</dbReference>
<feature type="transmembrane region" description="Helical" evidence="5">
    <location>
        <begin position="209"/>
        <end position="229"/>
    </location>
</feature>
<feature type="transmembrane region" description="Helical" evidence="5">
    <location>
        <begin position="98"/>
        <end position="123"/>
    </location>
</feature>
<feature type="transmembrane region" description="Helical" evidence="5">
    <location>
        <begin position="160"/>
        <end position="179"/>
    </location>
</feature>
<gene>
    <name evidence="7" type="ORF">CE91St30_25930</name>
</gene>
<feature type="transmembrane region" description="Helical" evidence="5">
    <location>
        <begin position="52"/>
        <end position="77"/>
    </location>
</feature>
<evidence type="ECO:0000256" key="4">
    <source>
        <dbReference type="ARBA" id="ARBA00023136"/>
    </source>
</evidence>